<dbReference type="KEGG" id="vcn:VOLCADRAFT_93295"/>
<dbReference type="RefSeq" id="XP_002952541.1">
    <property type="nucleotide sequence ID" value="XM_002952495.1"/>
</dbReference>
<organism evidence="2">
    <name type="scientific">Volvox carteri f. nagariensis</name>
    <dbReference type="NCBI Taxonomy" id="3068"/>
    <lineage>
        <taxon>Eukaryota</taxon>
        <taxon>Viridiplantae</taxon>
        <taxon>Chlorophyta</taxon>
        <taxon>core chlorophytes</taxon>
        <taxon>Chlorophyceae</taxon>
        <taxon>CS clade</taxon>
        <taxon>Chlamydomonadales</taxon>
        <taxon>Volvocaceae</taxon>
        <taxon>Volvox</taxon>
    </lineage>
</organism>
<dbReference type="GeneID" id="9627194"/>
<dbReference type="InParanoid" id="D8U1R7"/>
<gene>
    <name evidence="1" type="ORF">VOLCADRAFT_93295</name>
</gene>
<dbReference type="EMBL" id="GL378351">
    <property type="protein sequence ID" value="EFJ46388.1"/>
    <property type="molecule type" value="Genomic_DNA"/>
</dbReference>
<dbReference type="AlphaFoldDB" id="D8U1R7"/>
<evidence type="ECO:0000313" key="1">
    <source>
        <dbReference type="EMBL" id="EFJ46388.1"/>
    </source>
</evidence>
<dbReference type="Gene3D" id="1.20.58.130">
    <property type="match status" value="1"/>
</dbReference>
<keyword evidence="2" id="KW-1185">Reference proteome</keyword>
<sequence length="112" mass="11909">MKPSMRLFSKFSEANSSWAQLITLKEALIVTLSIGSAFVVANKWATSVQLSAQAEVMASVVKAEMAGVKADIAGMKTDMKADMAVIKTDMAAMKATVLQVLEVLQTASPPKC</sequence>
<accession>D8U1R7</accession>
<evidence type="ECO:0000313" key="2">
    <source>
        <dbReference type="Proteomes" id="UP000001058"/>
    </source>
</evidence>
<protein>
    <submittedName>
        <fullName evidence="1">Uncharacterized protein</fullName>
    </submittedName>
</protein>
<reference evidence="1 2" key="1">
    <citation type="journal article" date="2010" name="Science">
        <title>Genomic analysis of organismal complexity in the multicellular green alga Volvox carteri.</title>
        <authorList>
            <person name="Prochnik S.E."/>
            <person name="Umen J."/>
            <person name="Nedelcu A.M."/>
            <person name="Hallmann A."/>
            <person name="Miller S.M."/>
            <person name="Nishii I."/>
            <person name="Ferris P."/>
            <person name="Kuo A."/>
            <person name="Mitros T."/>
            <person name="Fritz-Laylin L.K."/>
            <person name="Hellsten U."/>
            <person name="Chapman J."/>
            <person name="Simakov O."/>
            <person name="Rensing S.A."/>
            <person name="Terry A."/>
            <person name="Pangilinan J."/>
            <person name="Kapitonov V."/>
            <person name="Jurka J."/>
            <person name="Salamov A."/>
            <person name="Shapiro H."/>
            <person name="Schmutz J."/>
            <person name="Grimwood J."/>
            <person name="Lindquist E."/>
            <person name="Lucas S."/>
            <person name="Grigoriev I.V."/>
            <person name="Schmitt R."/>
            <person name="Kirk D."/>
            <person name="Rokhsar D.S."/>
        </authorList>
    </citation>
    <scope>NUCLEOTIDE SEQUENCE [LARGE SCALE GENOMIC DNA]</scope>
    <source>
        <strain evidence="2">f. Nagariensis / Eve</strain>
    </source>
</reference>
<name>D8U1R7_VOLCA</name>
<proteinExistence type="predicted"/>
<dbReference type="Proteomes" id="UP000001058">
    <property type="component" value="Unassembled WGS sequence"/>
</dbReference>